<protein>
    <submittedName>
        <fullName evidence="2">Protein phosphatase</fullName>
    </submittedName>
</protein>
<sequence>MSISPTPNIHFAALSDPGLTRAHNEDSLLCCAGLNLWAVADGMGGHQRGEVASALALEVLREQVEVGTALPEAVVQAHAAILAAADGDPAGQGMGTTLVAVQLAGDQFTLAWVGDSRAYRISMDRIEPLSRDHSWVQEMVDAGEMTSAEARQHPRRNVITQCLGQAGHEPQPGVLAGQLQPGEILLLCSDGLTGELSDEQILACCAAAETLDGLVSQLIRAANQSGGKDNVSCIVLACEAPPPSVEAGRRGLLGYLFPRRQRNRRNSST</sequence>
<keyword evidence="3" id="KW-1185">Reference proteome</keyword>
<dbReference type="InterPro" id="IPR001932">
    <property type="entry name" value="PPM-type_phosphatase-like_dom"/>
</dbReference>
<reference evidence="3" key="1">
    <citation type="submission" date="2016-10" db="EMBL/GenBank/DDBJ databases">
        <authorList>
            <person name="Varghese N."/>
            <person name="Submissions S."/>
        </authorList>
    </citation>
    <scope>NUCLEOTIDE SEQUENCE [LARGE SCALE GENOMIC DNA]</scope>
    <source>
        <strain evidence="3">DSM 17875</strain>
    </source>
</reference>
<dbReference type="Gene3D" id="3.60.40.10">
    <property type="entry name" value="PPM-type phosphatase domain"/>
    <property type="match status" value="1"/>
</dbReference>
<dbReference type="RefSeq" id="WP_090194530.1">
    <property type="nucleotide sequence ID" value="NZ_LT629785.1"/>
</dbReference>
<dbReference type="OrthoDB" id="9801841at2"/>
<dbReference type="SUPFAM" id="SSF81606">
    <property type="entry name" value="PP2C-like"/>
    <property type="match status" value="1"/>
</dbReference>
<dbReference type="PANTHER" id="PTHR47992">
    <property type="entry name" value="PROTEIN PHOSPHATASE"/>
    <property type="match status" value="1"/>
</dbReference>
<evidence type="ECO:0000313" key="3">
    <source>
        <dbReference type="Proteomes" id="UP000243232"/>
    </source>
</evidence>
<dbReference type="SMART" id="SM00332">
    <property type="entry name" value="PP2Cc"/>
    <property type="match status" value="1"/>
</dbReference>
<gene>
    <name evidence="2" type="ORF">SAMN05216296_1946</name>
</gene>
<dbReference type="STRING" id="364197.SAMN05216296_1946"/>
<dbReference type="AlphaFoldDB" id="A0A1H2G0D5"/>
<dbReference type="CDD" id="cd00143">
    <property type="entry name" value="PP2Cc"/>
    <property type="match status" value="1"/>
</dbReference>
<dbReference type="InterPro" id="IPR036457">
    <property type="entry name" value="PPM-type-like_dom_sf"/>
</dbReference>
<dbReference type="InterPro" id="IPR015655">
    <property type="entry name" value="PP2C"/>
</dbReference>
<dbReference type="EMBL" id="LT629785">
    <property type="protein sequence ID" value="SDU13032.1"/>
    <property type="molecule type" value="Genomic_DNA"/>
</dbReference>
<dbReference type="GO" id="GO:0004722">
    <property type="term" value="F:protein serine/threonine phosphatase activity"/>
    <property type="evidence" value="ECO:0007669"/>
    <property type="project" value="InterPro"/>
</dbReference>
<dbReference type="PROSITE" id="PS51746">
    <property type="entry name" value="PPM_2"/>
    <property type="match status" value="1"/>
</dbReference>
<feature type="domain" description="PPM-type phosphatase" evidence="1">
    <location>
        <begin position="10"/>
        <end position="238"/>
    </location>
</feature>
<proteinExistence type="predicted"/>
<dbReference type="Pfam" id="PF13672">
    <property type="entry name" value="PP2C_2"/>
    <property type="match status" value="1"/>
</dbReference>
<evidence type="ECO:0000313" key="2">
    <source>
        <dbReference type="EMBL" id="SDU13032.1"/>
    </source>
</evidence>
<name>A0A1H2G0D5_9PSED</name>
<organism evidence="2 3">
    <name type="scientific">Pseudomonas pohangensis</name>
    <dbReference type="NCBI Taxonomy" id="364197"/>
    <lineage>
        <taxon>Bacteria</taxon>
        <taxon>Pseudomonadati</taxon>
        <taxon>Pseudomonadota</taxon>
        <taxon>Gammaproteobacteria</taxon>
        <taxon>Pseudomonadales</taxon>
        <taxon>Pseudomonadaceae</taxon>
        <taxon>Pseudomonas</taxon>
    </lineage>
</organism>
<dbReference type="Proteomes" id="UP000243232">
    <property type="component" value="Chromosome I"/>
</dbReference>
<accession>A0A1H2G0D5</accession>
<evidence type="ECO:0000259" key="1">
    <source>
        <dbReference type="PROSITE" id="PS51746"/>
    </source>
</evidence>
<dbReference type="SMART" id="SM00331">
    <property type="entry name" value="PP2C_SIG"/>
    <property type="match status" value="1"/>
</dbReference>